<protein>
    <submittedName>
        <fullName evidence="10">ABC-type transporter, integral membrane subunit</fullName>
    </submittedName>
</protein>
<accession>A0A117L2M3</accession>
<feature type="transmembrane region" description="Helical" evidence="8">
    <location>
        <begin position="236"/>
        <end position="256"/>
    </location>
</feature>
<dbReference type="InterPro" id="IPR000515">
    <property type="entry name" value="MetI-like"/>
</dbReference>
<evidence type="ECO:0000256" key="1">
    <source>
        <dbReference type="ARBA" id="ARBA00004651"/>
    </source>
</evidence>
<feature type="transmembrane region" description="Helical" evidence="8">
    <location>
        <begin position="7"/>
        <end position="26"/>
    </location>
</feature>
<dbReference type="Gene3D" id="1.10.3720.10">
    <property type="entry name" value="MetI-like"/>
    <property type="match status" value="1"/>
</dbReference>
<dbReference type="AlphaFoldDB" id="A0A117L2M3"/>
<evidence type="ECO:0000259" key="9">
    <source>
        <dbReference type="PROSITE" id="PS50928"/>
    </source>
</evidence>
<dbReference type="GO" id="GO:0055085">
    <property type="term" value="P:transmembrane transport"/>
    <property type="evidence" value="ECO:0007669"/>
    <property type="project" value="InterPro"/>
</dbReference>
<dbReference type="SUPFAM" id="SSF161098">
    <property type="entry name" value="MetI-like"/>
    <property type="match status" value="1"/>
</dbReference>
<dbReference type="PANTHER" id="PTHR42929:SF1">
    <property type="entry name" value="INNER MEMBRANE ABC TRANSPORTER PERMEASE PROTEIN YDCU-RELATED"/>
    <property type="match status" value="1"/>
</dbReference>
<dbReference type="PANTHER" id="PTHR42929">
    <property type="entry name" value="INNER MEMBRANE ABC TRANSPORTER PERMEASE PROTEIN YDCU-RELATED-RELATED"/>
    <property type="match status" value="1"/>
</dbReference>
<feature type="transmembrane region" description="Helical" evidence="8">
    <location>
        <begin position="86"/>
        <end position="110"/>
    </location>
</feature>
<evidence type="ECO:0000313" key="11">
    <source>
        <dbReference type="Proteomes" id="UP000058636"/>
    </source>
</evidence>
<evidence type="ECO:0000256" key="2">
    <source>
        <dbReference type="ARBA" id="ARBA00007069"/>
    </source>
</evidence>
<dbReference type="PATRIC" id="fig|93930.3.peg.303"/>
<keyword evidence="3 8" id="KW-0813">Transport</keyword>
<evidence type="ECO:0000313" key="10">
    <source>
        <dbReference type="EMBL" id="KUK22644.1"/>
    </source>
</evidence>
<evidence type="ECO:0000256" key="8">
    <source>
        <dbReference type="RuleBase" id="RU363032"/>
    </source>
</evidence>
<evidence type="ECO:0000256" key="5">
    <source>
        <dbReference type="ARBA" id="ARBA00022692"/>
    </source>
</evidence>
<gene>
    <name evidence="10" type="ORF">XD57_1261</name>
</gene>
<keyword evidence="5 8" id="KW-0812">Transmembrane</keyword>
<evidence type="ECO:0000256" key="3">
    <source>
        <dbReference type="ARBA" id="ARBA00022448"/>
    </source>
</evidence>
<proteinExistence type="inferred from homology"/>
<dbReference type="Proteomes" id="UP000058636">
    <property type="component" value="Unassembled WGS sequence"/>
</dbReference>
<organism evidence="10 11">
    <name type="scientific">Thermotoga petrophila</name>
    <dbReference type="NCBI Taxonomy" id="93929"/>
    <lineage>
        <taxon>Bacteria</taxon>
        <taxon>Thermotogati</taxon>
        <taxon>Thermotogota</taxon>
        <taxon>Thermotogae</taxon>
        <taxon>Thermotogales</taxon>
        <taxon>Thermotogaceae</taxon>
        <taxon>Thermotoga</taxon>
    </lineage>
</organism>
<dbReference type="PROSITE" id="PS50928">
    <property type="entry name" value="ABC_TM1"/>
    <property type="match status" value="1"/>
</dbReference>
<comment type="similarity">
    <text evidence="2">Belongs to the binding-protein-dependent transport system permease family. CysTW subfamily.</text>
</comment>
<sequence>MKYVYFLWLLFLFILPISIVFVYSFLEPQIYGGIKWSFSLEAYSYLPRYLALIWRSVWIAGVATFITLAVAVPVAFYIARSKLKNFLLLLTVVPFWTNSLIRIYAWKIVLGNNGLINQFLGLFGIGPVQFLYNSFAVILVIVYTYLPFAILPLYAAMEKVEDSILEVSLDLGASRMYTFTRVLLPNVRAGLLTAFVFVFIPALGSYAIPDLVGGVNSKMIGNEIVRQLLTVRNWPVASAMSNILTLIALLSIIFVMKRGERR</sequence>
<comment type="subcellular location">
    <subcellularLocation>
        <location evidence="1 8">Cell membrane</location>
        <topology evidence="1 8">Multi-pass membrane protein</topology>
    </subcellularLocation>
</comment>
<dbReference type="EMBL" id="LGFG01000117">
    <property type="protein sequence ID" value="KUK22644.1"/>
    <property type="molecule type" value="Genomic_DNA"/>
</dbReference>
<feature type="transmembrane region" description="Helical" evidence="8">
    <location>
        <begin position="130"/>
        <end position="155"/>
    </location>
</feature>
<keyword evidence="4" id="KW-1003">Cell membrane</keyword>
<comment type="caution">
    <text evidence="10">The sequence shown here is derived from an EMBL/GenBank/DDBJ whole genome shotgun (WGS) entry which is preliminary data.</text>
</comment>
<feature type="domain" description="ABC transmembrane type-1" evidence="9">
    <location>
        <begin position="53"/>
        <end position="255"/>
    </location>
</feature>
<evidence type="ECO:0000256" key="7">
    <source>
        <dbReference type="ARBA" id="ARBA00023136"/>
    </source>
</evidence>
<reference evidence="10 11" key="1">
    <citation type="journal article" date="2015" name="MBio">
        <title>Genome-Resolved Metagenomic Analysis Reveals Roles for Candidate Phyla and Other Microbial Community Members in Biogeochemical Transformations in Oil Reservoirs.</title>
        <authorList>
            <person name="Hu P."/>
            <person name="Tom L."/>
            <person name="Singh A."/>
            <person name="Thomas B.C."/>
            <person name="Baker B.J."/>
            <person name="Piceno Y.M."/>
            <person name="Andersen G.L."/>
            <person name="Banfield J.F."/>
        </authorList>
    </citation>
    <scope>NUCLEOTIDE SEQUENCE [LARGE SCALE GENOMIC DNA]</scope>
    <source>
        <strain evidence="10">46_26</strain>
    </source>
</reference>
<dbReference type="CDD" id="cd06261">
    <property type="entry name" value="TM_PBP2"/>
    <property type="match status" value="1"/>
</dbReference>
<keyword evidence="7 8" id="KW-0472">Membrane</keyword>
<evidence type="ECO:0000256" key="4">
    <source>
        <dbReference type="ARBA" id="ARBA00022475"/>
    </source>
</evidence>
<keyword evidence="6 8" id="KW-1133">Transmembrane helix</keyword>
<evidence type="ECO:0000256" key="6">
    <source>
        <dbReference type="ARBA" id="ARBA00022989"/>
    </source>
</evidence>
<feature type="transmembrane region" description="Helical" evidence="8">
    <location>
        <begin position="57"/>
        <end position="79"/>
    </location>
</feature>
<dbReference type="InterPro" id="IPR035906">
    <property type="entry name" value="MetI-like_sf"/>
</dbReference>
<name>A0A117L2M3_9THEM</name>
<feature type="transmembrane region" description="Helical" evidence="8">
    <location>
        <begin position="189"/>
        <end position="208"/>
    </location>
</feature>
<dbReference type="GO" id="GO:0005886">
    <property type="term" value="C:plasma membrane"/>
    <property type="evidence" value="ECO:0007669"/>
    <property type="project" value="UniProtKB-SubCell"/>
</dbReference>
<dbReference type="Pfam" id="PF00528">
    <property type="entry name" value="BPD_transp_1"/>
    <property type="match status" value="1"/>
</dbReference>